<feature type="region of interest" description="Disordered" evidence="4">
    <location>
        <begin position="877"/>
        <end position="1025"/>
    </location>
</feature>
<dbReference type="PANTHER" id="PTHR11216:SF170">
    <property type="entry name" value="DYNAMIN ASSOCIATED PROTEIN 160, ISOFORM D"/>
    <property type="match status" value="1"/>
</dbReference>
<keyword evidence="2 3" id="KW-0175">Coiled coil</keyword>
<dbReference type="GO" id="GO:0030479">
    <property type="term" value="C:actin cortical patch"/>
    <property type="evidence" value="ECO:0007669"/>
    <property type="project" value="EnsemblFungi"/>
</dbReference>
<feature type="compositionally biased region" description="Polar residues" evidence="4">
    <location>
        <begin position="969"/>
        <end position="979"/>
    </location>
</feature>
<feature type="region of interest" description="Disordered" evidence="4">
    <location>
        <begin position="1033"/>
        <end position="1052"/>
    </location>
</feature>
<dbReference type="EMBL" id="CP002503">
    <property type="protein sequence ID" value="AET41026.1"/>
    <property type="molecule type" value="Genomic_DNA"/>
</dbReference>
<feature type="domain" description="EF-hand" evidence="7">
    <location>
        <begin position="267"/>
        <end position="302"/>
    </location>
</feature>
<dbReference type="HOGENOM" id="CLU_002993_0_0_1"/>
<dbReference type="eggNOG" id="KOG0998">
    <property type="taxonomic scope" value="Eukaryota"/>
</dbReference>
<dbReference type="GO" id="GO:0043130">
    <property type="term" value="F:ubiquitin binding"/>
    <property type="evidence" value="ECO:0007669"/>
    <property type="project" value="EnsemblFungi"/>
</dbReference>
<feature type="domain" description="UBA" evidence="5">
    <location>
        <begin position="1226"/>
        <end position="1268"/>
    </location>
</feature>
<dbReference type="GeneID" id="11469438"/>
<dbReference type="RefSeq" id="XP_003647843.1">
    <property type="nucleotide sequence ID" value="XM_003647795.1"/>
</dbReference>
<dbReference type="GO" id="GO:0005509">
    <property type="term" value="F:calcium ion binding"/>
    <property type="evidence" value="ECO:0007669"/>
    <property type="project" value="InterPro"/>
</dbReference>
<dbReference type="CDD" id="cd00052">
    <property type="entry name" value="EH"/>
    <property type="match status" value="3"/>
</dbReference>
<evidence type="ECO:0000256" key="1">
    <source>
        <dbReference type="ARBA" id="ARBA00022837"/>
    </source>
</evidence>
<dbReference type="SMART" id="SM00165">
    <property type="entry name" value="UBA"/>
    <property type="match status" value="1"/>
</dbReference>
<evidence type="ECO:0000259" key="6">
    <source>
        <dbReference type="PROSITE" id="PS50031"/>
    </source>
</evidence>
<dbReference type="Gene3D" id="1.10.8.10">
    <property type="entry name" value="DNA helicase RuvA subunit, C-terminal domain"/>
    <property type="match status" value="1"/>
</dbReference>
<dbReference type="InterPro" id="IPR000261">
    <property type="entry name" value="EH_dom"/>
</dbReference>
<keyword evidence="9" id="KW-1185">Reference proteome</keyword>
<dbReference type="CDD" id="cd14285">
    <property type="entry name" value="UBA_scEDE1_like"/>
    <property type="match status" value="1"/>
</dbReference>
<protein>
    <recommendedName>
        <fullName evidence="10">EH domain-containing and endocytosis protein 1</fullName>
    </recommendedName>
</protein>
<dbReference type="SMART" id="SM00054">
    <property type="entry name" value="EFh"/>
    <property type="match status" value="3"/>
</dbReference>
<accession>G8JW11</accession>
<dbReference type="Pfam" id="PF00627">
    <property type="entry name" value="UBA"/>
    <property type="match status" value="1"/>
</dbReference>
<dbReference type="KEGG" id="erc:Ecym_7178"/>
<dbReference type="Proteomes" id="UP000006790">
    <property type="component" value="Chromosome 7"/>
</dbReference>
<dbReference type="Pfam" id="PF12763">
    <property type="entry name" value="EH"/>
    <property type="match status" value="3"/>
</dbReference>
<feature type="compositionally biased region" description="Low complexity" evidence="4">
    <location>
        <begin position="912"/>
        <end position="921"/>
    </location>
</feature>
<evidence type="ECO:0000256" key="2">
    <source>
        <dbReference type="ARBA" id="ARBA00023054"/>
    </source>
</evidence>
<dbReference type="GO" id="GO:0032880">
    <property type="term" value="P:regulation of protein localization"/>
    <property type="evidence" value="ECO:0007669"/>
    <property type="project" value="EnsemblFungi"/>
</dbReference>
<dbReference type="InterPro" id="IPR009060">
    <property type="entry name" value="UBA-like_sf"/>
</dbReference>
<evidence type="ECO:0000256" key="3">
    <source>
        <dbReference type="SAM" id="Coils"/>
    </source>
</evidence>
<sequence>MSKIIFRVPLTQEEQSKYVSQFESLDTDDLGIVTGESLKPFFSKSGLSSHHLLQVWALADTEKQGFLNQAQFSAAMRMIAHLQSNPQLSITSELYQTPAPRIAVLGSSVTPPIVGMATGNTPSIPTVSAHDFVKFNQLFDRSSEDGRIISGTKAKEVFLKAKLPNVVLGSIWTLCDRNNTGSLDRAEFTLAMHLIQLALAKHPAVATLPANLPQYLWNSVSHGGSVSHSADTKNLSASPSGATPVTSVVIPSNSFTNASTDWVLTPEKKQQFDNIFDSLDKNRTGALGADVLVPFFLTSKLSQDTLATVWDLADIHNNPVFTKTEFAIAMFLIQKKNAGVDLPDVVSDQLLISPALGLYPGSIQQHSTQQNVHPTVPSRDTKPYFDQVPPPAANTSSLDELMGLNSSFTPPPGHHHVKSISNNNTGNSANISPRHSSINLPQRSSAIGGYNVSPTIHHSNLMEQNTQNINPQSVVESRNAPLNSPLNMSAQQQLQKPAFTSNLPTVPDFSSVSLPQQRSVTSTDLYADAEASGQLSEATTDLANLSTQVTSLTSQATRLNNKKVVAQQELNRITELKASIESKLASLRASYEQETKQTEEVEQLLLQSRKDTDSLTQQLSVSEENYHSVQSQLTSLQQQLQEYEQNNSQLKEQIGNYNSLTASLQKELAEKQQQVKQQKSMVDVNTKQAELSEITANNLKAEIEGLDEQLVVFLNKRKELDEYQTNIEKQHSSLESKHQKYVARSQELEAKYLESCHREKEVQERTKQIVEQERIYHQQVSRLQELFKDLNKQRESFELAEQDLQQRRMEYTQQVQELSDKQMKFAMGELPQDSCKISNNSENVDPVSKFVEETVTNSKLNVAGAVGAAVGLSSSRVASSLPQDEEGKQDSVFDKDFPTSPSQTEVEEEEQPATAETAAQAMDEGDMNVYRMPRTESVTSSTANNAPQSLRDEVVSDTQEPSAEDETEQATLTKHINASSDEENDDATRETVKPTPGGWDDLGLQGDDKLTQQSHSAKHSSVIPVDNALPAVSSAKQQTPLTTSKDEHVSQMTNPVWSRTVTSDTSVASETANKVSATHEEAFYEATGSTSLNKNKNSIPFSDDAFADLEQASPEDDFGNGLNGMNSIEEFETIENGDLDDELQETGFTGTSTIGTVGASYGPPPTHITSGQATSPVGNDEWEELFSGFGNSTPGLKNPTPQTTVGLGSSNMESPTLKSPVNRAIATTPKSIAIEELSNMGFSEEEAVKALEKCKWDLEAATNFLLDNA</sequence>
<dbReference type="AlphaFoldDB" id="G8JW11"/>
<dbReference type="GO" id="GO:0032467">
    <property type="term" value="P:positive regulation of cytokinesis"/>
    <property type="evidence" value="ECO:0007669"/>
    <property type="project" value="EnsemblFungi"/>
</dbReference>
<feature type="coiled-coil region" evidence="3">
    <location>
        <begin position="535"/>
        <end position="821"/>
    </location>
</feature>
<feature type="domain" description="EH" evidence="6">
    <location>
        <begin position="268"/>
        <end position="357"/>
    </location>
</feature>
<feature type="compositionally biased region" description="Polar residues" evidence="4">
    <location>
        <begin position="936"/>
        <end position="948"/>
    </location>
</feature>
<feature type="domain" description="EH" evidence="6">
    <location>
        <begin position="14"/>
        <end position="94"/>
    </location>
</feature>
<dbReference type="SUPFAM" id="SSF46934">
    <property type="entry name" value="UBA-like"/>
    <property type="match status" value="1"/>
</dbReference>
<dbReference type="InParanoid" id="G8JW11"/>
<dbReference type="Gene3D" id="1.10.238.10">
    <property type="entry name" value="EF-hand"/>
    <property type="match status" value="3"/>
</dbReference>
<dbReference type="GO" id="GO:0030968">
    <property type="term" value="P:endoplasmic reticulum unfolded protein response"/>
    <property type="evidence" value="ECO:0007669"/>
    <property type="project" value="EnsemblFungi"/>
</dbReference>
<dbReference type="InterPro" id="IPR011992">
    <property type="entry name" value="EF-hand-dom_pair"/>
</dbReference>
<evidence type="ECO:0000259" key="5">
    <source>
        <dbReference type="PROSITE" id="PS50030"/>
    </source>
</evidence>
<reference evidence="9" key="1">
    <citation type="journal article" date="2012" name="G3 (Bethesda)">
        <title>Pichia sorbitophila, an interspecies yeast hybrid reveals early steps of genome resolution following polyploidization.</title>
        <authorList>
            <person name="Leh Louis V."/>
            <person name="Despons L."/>
            <person name="Friedrich A."/>
            <person name="Martin T."/>
            <person name="Durrens P."/>
            <person name="Casaregola S."/>
            <person name="Neuveglise C."/>
            <person name="Fairhead C."/>
            <person name="Marck C."/>
            <person name="Cruz J.A."/>
            <person name="Straub M.L."/>
            <person name="Kugler V."/>
            <person name="Sacerdot C."/>
            <person name="Uzunov Z."/>
            <person name="Thierry A."/>
            <person name="Weiss S."/>
            <person name="Bleykasten C."/>
            <person name="De Montigny J."/>
            <person name="Jacques N."/>
            <person name="Jung P."/>
            <person name="Lemaire M."/>
            <person name="Mallet S."/>
            <person name="Morel G."/>
            <person name="Richard G.F."/>
            <person name="Sarkar A."/>
            <person name="Savel G."/>
            <person name="Schacherer J."/>
            <person name="Seret M.L."/>
            <person name="Talla E."/>
            <person name="Samson G."/>
            <person name="Jubin C."/>
            <person name="Poulain J."/>
            <person name="Vacherie B."/>
            <person name="Barbe V."/>
            <person name="Pelletier E."/>
            <person name="Sherman D.J."/>
            <person name="Westhof E."/>
            <person name="Weissenbach J."/>
            <person name="Baret P.V."/>
            <person name="Wincker P."/>
            <person name="Gaillardin C."/>
            <person name="Dujon B."/>
            <person name="Souciet J.L."/>
        </authorList>
    </citation>
    <scope>NUCLEOTIDE SEQUENCE [LARGE SCALE GENOMIC DNA]</scope>
    <source>
        <strain evidence="9">CBS 270.75 / DBVPG 7215 / KCTC 17166 / NRRL Y-17582</strain>
    </source>
</reference>
<evidence type="ECO:0000259" key="7">
    <source>
        <dbReference type="PROSITE" id="PS50222"/>
    </source>
</evidence>
<dbReference type="SUPFAM" id="SSF47473">
    <property type="entry name" value="EF-hand"/>
    <property type="match status" value="3"/>
</dbReference>
<evidence type="ECO:0008006" key="10">
    <source>
        <dbReference type="Google" id="ProtNLM"/>
    </source>
</evidence>
<dbReference type="InterPro" id="IPR015940">
    <property type="entry name" value="UBA"/>
</dbReference>
<dbReference type="GO" id="GO:0044396">
    <property type="term" value="P:actin cortical patch organization"/>
    <property type="evidence" value="ECO:0007669"/>
    <property type="project" value="EnsemblFungi"/>
</dbReference>
<dbReference type="PROSITE" id="PS50030">
    <property type="entry name" value="UBA"/>
    <property type="match status" value="1"/>
</dbReference>
<evidence type="ECO:0000313" key="9">
    <source>
        <dbReference type="Proteomes" id="UP000006790"/>
    </source>
</evidence>
<gene>
    <name evidence="8" type="ordered locus">Ecym_7178</name>
</gene>
<dbReference type="InterPro" id="IPR018247">
    <property type="entry name" value="EF_Hand_1_Ca_BS"/>
</dbReference>
<keyword evidence="1" id="KW-0106">Calcium</keyword>
<name>G8JW11_ERECY</name>
<dbReference type="PROSITE" id="PS50222">
    <property type="entry name" value="EF_HAND_2"/>
    <property type="match status" value="2"/>
</dbReference>
<dbReference type="OrthoDB" id="524326at2759"/>
<dbReference type="PROSITE" id="PS00018">
    <property type="entry name" value="EF_HAND_1"/>
    <property type="match status" value="1"/>
</dbReference>
<dbReference type="SMART" id="SM00027">
    <property type="entry name" value="EH"/>
    <property type="match status" value="3"/>
</dbReference>
<dbReference type="GO" id="GO:0005886">
    <property type="term" value="C:plasma membrane"/>
    <property type="evidence" value="ECO:0007669"/>
    <property type="project" value="TreeGrafter"/>
</dbReference>
<proteinExistence type="predicted"/>
<dbReference type="OMA" id="DYQKFSQ"/>
<evidence type="ECO:0000313" key="8">
    <source>
        <dbReference type="EMBL" id="AET41026.1"/>
    </source>
</evidence>
<organism evidence="8 9">
    <name type="scientific">Eremothecium cymbalariae (strain CBS 270.75 / DBVPG 7215 / KCTC 17166 / NRRL Y-17582)</name>
    <name type="common">Yeast</name>
    <dbReference type="NCBI Taxonomy" id="931890"/>
    <lineage>
        <taxon>Eukaryota</taxon>
        <taxon>Fungi</taxon>
        <taxon>Dikarya</taxon>
        <taxon>Ascomycota</taxon>
        <taxon>Saccharomycotina</taxon>
        <taxon>Saccharomycetes</taxon>
        <taxon>Saccharomycetales</taxon>
        <taxon>Saccharomycetaceae</taxon>
        <taxon>Eremothecium</taxon>
    </lineage>
</organism>
<dbReference type="GO" id="GO:0005934">
    <property type="term" value="C:cellular bud tip"/>
    <property type="evidence" value="ECO:0007669"/>
    <property type="project" value="EnsemblFungi"/>
</dbReference>
<dbReference type="PROSITE" id="PS50031">
    <property type="entry name" value="EH"/>
    <property type="match status" value="3"/>
</dbReference>
<dbReference type="GO" id="GO:0006897">
    <property type="term" value="P:endocytosis"/>
    <property type="evidence" value="ECO:0007669"/>
    <property type="project" value="EnsemblFungi"/>
</dbReference>
<dbReference type="InterPro" id="IPR002048">
    <property type="entry name" value="EF_hand_dom"/>
</dbReference>
<feature type="domain" description="EF-hand" evidence="7">
    <location>
        <begin position="163"/>
        <end position="198"/>
    </location>
</feature>
<feature type="compositionally biased region" description="Basic and acidic residues" evidence="4">
    <location>
        <begin position="885"/>
        <end position="897"/>
    </location>
</feature>
<dbReference type="STRING" id="931890.G8JW11"/>
<dbReference type="FunCoup" id="G8JW11">
    <property type="interactions" value="363"/>
</dbReference>
<feature type="compositionally biased region" description="Polar residues" evidence="4">
    <location>
        <begin position="1034"/>
        <end position="1043"/>
    </location>
</feature>
<evidence type="ECO:0000256" key="4">
    <source>
        <dbReference type="SAM" id="MobiDB-lite"/>
    </source>
</evidence>
<dbReference type="GO" id="GO:0005935">
    <property type="term" value="C:cellular bud neck"/>
    <property type="evidence" value="ECO:0007669"/>
    <property type="project" value="EnsemblFungi"/>
</dbReference>
<dbReference type="GO" id="GO:0016197">
    <property type="term" value="P:endosomal transport"/>
    <property type="evidence" value="ECO:0007669"/>
    <property type="project" value="TreeGrafter"/>
</dbReference>
<dbReference type="PANTHER" id="PTHR11216">
    <property type="entry name" value="EH DOMAIN"/>
    <property type="match status" value="1"/>
</dbReference>
<feature type="domain" description="EH" evidence="6">
    <location>
        <begin position="131"/>
        <end position="223"/>
    </location>
</feature>